<keyword evidence="2" id="KW-1185">Reference proteome</keyword>
<organism evidence="1 2">
    <name type="scientific">Bythopirellula goksoeyrii</name>
    <dbReference type="NCBI Taxonomy" id="1400387"/>
    <lineage>
        <taxon>Bacteria</taxon>
        <taxon>Pseudomonadati</taxon>
        <taxon>Planctomycetota</taxon>
        <taxon>Planctomycetia</taxon>
        <taxon>Pirellulales</taxon>
        <taxon>Lacipirellulaceae</taxon>
        <taxon>Bythopirellula</taxon>
    </lineage>
</organism>
<dbReference type="InterPro" id="IPR036514">
    <property type="entry name" value="SGNH_hydro_sf"/>
</dbReference>
<sequence length="260" mass="28630">MLTLVQHKTATAHTMIPPNQHAPFPVGSTRVLALGDCNLFGTHVAPKGSSILDKFCRCLEQAGYRVSGQNLACQRACSREGTALMASSKIQADILLLNYGHVDSRITPIARGTYPYITEVGLKTTSRKLLNLKKFRSGNISPRSVVSGETLVPIADFCSNIQRMIKFARKANPGVWILLWGSPPLQHNAQHNEQLLRYNAESHDIATRMGATYLPTKPVIDNLSFSEELRGKQRFSEVATTSIAAEMAHAYLSQRQRTAA</sequence>
<dbReference type="GO" id="GO:0016788">
    <property type="term" value="F:hydrolase activity, acting on ester bonds"/>
    <property type="evidence" value="ECO:0007669"/>
    <property type="project" value="UniProtKB-ARBA"/>
</dbReference>
<dbReference type="EMBL" id="CP042913">
    <property type="protein sequence ID" value="QEG34724.1"/>
    <property type="molecule type" value="Genomic_DNA"/>
</dbReference>
<protein>
    <recommendedName>
        <fullName evidence="3">SGNH hydrolase-type esterase domain-containing protein</fullName>
    </recommendedName>
</protein>
<evidence type="ECO:0000313" key="1">
    <source>
        <dbReference type="EMBL" id="QEG34724.1"/>
    </source>
</evidence>
<gene>
    <name evidence="1" type="ORF">Pr1d_20060</name>
</gene>
<dbReference type="Gene3D" id="3.40.50.1110">
    <property type="entry name" value="SGNH hydrolase"/>
    <property type="match status" value="1"/>
</dbReference>
<dbReference type="SUPFAM" id="SSF52266">
    <property type="entry name" value="SGNH hydrolase"/>
    <property type="match status" value="1"/>
</dbReference>
<reference evidence="1 2" key="1">
    <citation type="submission" date="2019-08" db="EMBL/GenBank/DDBJ databases">
        <title>Deep-cultivation of Planctomycetes and their phenomic and genomic characterization uncovers novel biology.</title>
        <authorList>
            <person name="Wiegand S."/>
            <person name="Jogler M."/>
            <person name="Boedeker C."/>
            <person name="Pinto D."/>
            <person name="Vollmers J."/>
            <person name="Rivas-Marin E."/>
            <person name="Kohn T."/>
            <person name="Peeters S.H."/>
            <person name="Heuer A."/>
            <person name="Rast P."/>
            <person name="Oberbeckmann S."/>
            <person name="Bunk B."/>
            <person name="Jeske O."/>
            <person name="Meyerdierks A."/>
            <person name="Storesund J.E."/>
            <person name="Kallscheuer N."/>
            <person name="Luecker S."/>
            <person name="Lage O.M."/>
            <person name="Pohl T."/>
            <person name="Merkel B.J."/>
            <person name="Hornburger P."/>
            <person name="Mueller R.-W."/>
            <person name="Bruemmer F."/>
            <person name="Labrenz M."/>
            <person name="Spormann A.M."/>
            <person name="Op den Camp H."/>
            <person name="Overmann J."/>
            <person name="Amann R."/>
            <person name="Jetten M.S.M."/>
            <person name="Mascher T."/>
            <person name="Medema M.H."/>
            <person name="Devos D.P."/>
            <person name="Kaster A.-K."/>
            <person name="Ovreas L."/>
            <person name="Rohde M."/>
            <person name="Galperin M.Y."/>
            <person name="Jogler C."/>
        </authorList>
    </citation>
    <scope>NUCLEOTIDE SEQUENCE [LARGE SCALE GENOMIC DNA]</scope>
    <source>
        <strain evidence="1 2">Pr1d</strain>
    </source>
</reference>
<dbReference type="AlphaFoldDB" id="A0A5B9Q6S4"/>
<accession>A0A5B9Q6S4</accession>
<evidence type="ECO:0000313" key="2">
    <source>
        <dbReference type="Proteomes" id="UP000323917"/>
    </source>
</evidence>
<dbReference type="KEGG" id="bgok:Pr1d_20060"/>
<evidence type="ECO:0008006" key="3">
    <source>
        <dbReference type="Google" id="ProtNLM"/>
    </source>
</evidence>
<dbReference type="Proteomes" id="UP000323917">
    <property type="component" value="Chromosome"/>
</dbReference>
<name>A0A5B9Q6S4_9BACT</name>
<proteinExistence type="predicted"/>